<dbReference type="InterPro" id="IPR032675">
    <property type="entry name" value="LRR_dom_sf"/>
</dbReference>
<evidence type="ECO:0000313" key="3">
    <source>
        <dbReference type="Proteomes" id="UP001176517"/>
    </source>
</evidence>
<dbReference type="Gene3D" id="3.80.10.10">
    <property type="entry name" value="Ribonuclease Inhibitor"/>
    <property type="match status" value="1"/>
</dbReference>
<keyword evidence="3" id="KW-1185">Reference proteome</keyword>
<name>A0AAN6GRC6_9BASI</name>
<proteinExistence type="predicted"/>
<feature type="compositionally biased region" description="Polar residues" evidence="1">
    <location>
        <begin position="252"/>
        <end position="268"/>
    </location>
</feature>
<dbReference type="SUPFAM" id="SSF52047">
    <property type="entry name" value="RNI-like"/>
    <property type="match status" value="1"/>
</dbReference>
<organism evidence="2 3">
    <name type="scientific">Tilletia horrida</name>
    <dbReference type="NCBI Taxonomy" id="155126"/>
    <lineage>
        <taxon>Eukaryota</taxon>
        <taxon>Fungi</taxon>
        <taxon>Dikarya</taxon>
        <taxon>Basidiomycota</taxon>
        <taxon>Ustilaginomycotina</taxon>
        <taxon>Exobasidiomycetes</taxon>
        <taxon>Tilletiales</taxon>
        <taxon>Tilletiaceae</taxon>
        <taxon>Tilletia</taxon>
    </lineage>
</organism>
<reference evidence="2" key="1">
    <citation type="journal article" date="2023" name="PhytoFront">
        <title>Draft Genome Resources of Seven Strains of Tilletia horrida, Causal Agent of Kernel Smut of Rice.</title>
        <authorList>
            <person name="Khanal S."/>
            <person name="Antony Babu S."/>
            <person name="Zhou X.G."/>
        </authorList>
    </citation>
    <scope>NUCLEOTIDE SEQUENCE</scope>
    <source>
        <strain evidence="2">TX6</strain>
    </source>
</reference>
<feature type="region of interest" description="Disordered" evidence="1">
    <location>
        <begin position="248"/>
        <end position="299"/>
    </location>
</feature>
<accession>A0AAN6GRC6</accession>
<protein>
    <recommendedName>
        <fullName evidence="4">F-box domain-containing protein</fullName>
    </recommendedName>
</protein>
<evidence type="ECO:0008006" key="4">
    <source>
        <dbReference type="Google" id="ProtNLM"/>
    </source>
</evidence>
<sequence length="358" mass="40273">MSLSDLPNEVLDNICRYACTNGSGAALALASKRCREVAEARLYRHISIDSSFSLKLLVRSLTWRPELARHVRSLALYPASVPFDHACKLARLLLPYQHLFTSLQVRFPASDLPLALEFLETLNPTEFEWITSPTWMIRPGKLFQRFLTKWTRLKKLRLGNFFIDSVLAQSIASLPQITHLTLLGQSNKNLESESVRTLLEGVPSLTLLEVGDCPVRRRNIIEAELGIERDRGSHAPMIQRPLIPDLMRLGTASPSNQAPPETLSSMSRQSDHARLDTYAGRPTDLPTPPSSPDERPDPDALVQSIHTLKLTSPARVGLPSPDEEGGLNLFTFKKLQAEAIARLEERQRQRIQLLRWVL</sequence>
<gene>
    <name evidence="2" type="ORF">OC846_002911</name>
</gene>
<dbReference type="Proteomes" id="UP001176517">
    <property type="component" value="Unassembled WGS sequence"/>
</dbReference>
<dbReference type="AlphaFoldDB" id="A0AAN6GRC6"/>
<comment type="caution">
    <text evidence="2">The sequence shown here is derived from an EMBL/GenBank/DDBJ whole genome shotgun (WGS) entry which is preliminary data.</text>
</comment>
<evidence type="ECO:0000256" key="1">
    <source>
        <dbReference type="SAM" id="MobiDB-lite"/>
    </source>
</evidence>
<evidence type="ECO:0000313" key="2">
    <source>
        <dbReference type="EMBL" id="KAK0552404.1"/>
    </source>
</evidence>
<dbReference type="EMBL" id="JAPDMZ010000063">
    <property type="protein sequence ID" value="KAK0552404.1"/>
    <property type="molecule type" value="Genomic_DNA"/>
</dbReference>